<evidence type="ECO:0000259" key="4">
    <source>
        <dbReference type="PROSITE" id="PS50072"/>
    </source>
</evidence>
<gene>
    <name evidence="5" type="ORF">ACFSQ0_07030</name>
</gene>
<dbReference type="InterPro" id="IPR002130">
    <property type="entry name" value="Cyclophilin-type_PPIase_dom"/>
</dbReference>
<name>A0ABW5SF10_9FLAO</name>
<comment type="catalytic activity">
    <reaction evidence="3">
        <text>[protein]-peptidylproline (omega=180) = [protein]-peptidylproline (omega=0)</text>
        <dbReference type="Rhea" id="RHEA:16237"/>
        <dbReference type="Rhea" id="RHEA-COMP:10747"/>
        <dbReference type="Rhea" id="RHEA-COMP:10748"/>
        <dbReference type="ChEBI" id="CHEBI:83833"/>
        <dbReference type="ChEBI" id="CHEBI:83834"/>
        <dbReference type="EC" id="5.2.1.8"/>
    </reaction>
</comment>
<organism evidence="5 6">
    <name type="scientific">Mesonia sediminis</name>
    <dbReference type="NCBI Taxonomy" id="1703946"/>
    <lineage>
        <taxon>Bacteria</taxon>
        <taxon>Pseudomonadati</taxon>
        <taxon>Bacteroidota</taxon>
        <taxon>Flavobacteriia</taxon>
        <taxon>Flavobacteriales</taxon>
        <taxon>Flavobacteriaceae</taxon>
        <taxon>Mesonia</taxon>
    </lineage>
</organism>
<evidence type="ECO:0000313" key="5">
    <source>
        <dbReference type="EMBL" id="MFD2697742.1"/>
    </source>
</evidence>
<dbReference type="Gene3D" id="2.40.100.10">
    <property type="entry name" value="Cyclophilin-like"/>
    <property type="match status" value="1"/>
</dbReference>
<evidence type="ECO:0000256" key="2">
    <source>
        <dbReference type="ARBA" id="ARBA00023235"/>
    </source>
</evidence>
<feature type="chain" id="PRO_5044952889" description="Peptidyl-prolyl cis-trans isomerase" evidence="3">
    <location>
        <begin position="19"/>
        <end position="247"/>
    </location>
</feature>
<keyword evidence="1 3" id="KW-0697">Rotamase</keyword>
<reference evidence="6" key="1">
    <citation type="journal article" date="2019" name="Int. J. Syst. Evol. Microbiol.">
        <title>The Global Catalogue of Microorganisms (GCM) 10K type strain sequencing project: providing services to taxonomists for standard genome sequencing and annotation.</title>
        <authorList>
            <consortium name="The Broad Institute Genomics Platform"/>
            <consortium name="The Broad Institute Genome Sequencing Center for Infectious Disease"/>
            <person name="Wu L."/>
            <person name="Ma J."/>
        </authorList>
    </citation>
    <scope>NUCLEOTIDE SEQUENCE [LARGE SCALE GENOMIC DNA]</scope>
    <source>
        <strain evidence="6">KCTC 42255</strain>
    </source>
</reference>
<keyword evidence="6" id="KW-1185">Reference proteome</keyword>
<dbReference type="PROSITE" id="PS50072">
    <property type="entry name" value="CSA_PPIASE_2"/>
    <property type="match status" value="1"/>
</dbReference>
<dbReference type="CDD" id="cd00317">
    <property type="entry name" value="cyclophilin"/>
    <property type="match status" value="1"/>
</dbReference>
<comment type="similarity">
    <text evidence="3">Belongs to the cyclophilin-type PPIase family.</text>
</comment>
<evidence type="ECO:0000313" key="6">
    <source>
        <dbReference type="Proteomes" id="UP001597357"/>
    </source>
</evidence>
<feature type="signal peptide" evidence="3">
    <location>
        <begin position="1"/>
        <end position="18"/>
    </location>
</feature>
<dbReference type="GO" id="GO:0003755">
    <property type="term" value="F:peptidyl-prolyl cis-trans isomerase activity"/>
    <property type="evidence" value="ECO:0007669"/>
    <property type="project" value="UniProtKB-EC"/>
</dbReference>
<dbReference type="EMBL" id="JBHULZ010000026">
    <property type="protein sequence ID" value="MFD2697742.1"/>
    <property type="molecule type" value="Genomic_DNA"/>
</dbReference>
<dbReference type="Pfam" id="PF00160">
    <property type="entry name" value="Pro_isomerase"/>
    <property type="match status" value="1"/>
</dbReference>
<dbReference type="PRINTS" id="PR00153">
    <property type="entry name" value="CSAPPISMRASE"/>
</dbReference>
<dbReference type="SUPFAM" id="SSF50891">
    <property type="entry name" value="Cyclophilin-like"/>
    <property type="match status" value="1"/>
</dbReference>
<dbReference type="InterPro" id="IPR029000">
    <property type="entry name" value="Cyclophilin-like_dom_sf"/>
</dbReference>
<dbReference type="Proteomes" id="UP001597357">
    <property type="component" value="Unassembled WGS sequence"/>
</dbReference>
<dbReference type="PROSITE" id="PS51257">
    <property type="entry name" value="PROKAR_LIPOPROTEIN"/>
    <property type="match status" value="1"/>
</dbReference>
<proteinExistence type="inferred from homology"/>
<dbReference type="RefSeq" id="WP_379046149.1">
    <property type="nucleotide sequence ID" value="NZ_JBHULZ010000026.1"/>
</dbReference>
<sequence>MSLRLIFSFLLLSLCACKKNNSTTVKQDTEQIRKEKREQRKRDSLLKAVKIPKGGNNLRTDLDQIKTLTQEELKPFLKEYGINNPETLVKITTKFGDIKVRLFTDTPLHRANFIRLVKLGYFDSSFFHRVAQDFVVQGGNSDLQETHKFRAKIGNYLIPNEINKKYTHKRGAFSAAKYSEQNVSKASSPFEFFIVQSQRGAHHLDKDHTVFGEVLEGMQVVDKIAAVAVDQSEWPIKNIFIKAVVIR</sequence>
<evidence type="ECO:0000256" key="3">
    <source>
        <dbReference type="RuleBase" id="RU363019"/>
    </source>
</evidence>
<dbReference type="EC" id="5.2.1.8" evidence="3"/>
<dbReference type="PANTHER" id="PTHR45625:SF4">
    <property type="entry name" value="PEPTIDYLPROLYL ISOMERASE DOMAIN AND WD REPEAT-CONTAINING PROTEIN 1"/>
    <property type="match status" value="1"/>
</dbReference>
<keyword evidence="2 3" id="KW-0413">Isomerase</keyword>
<protein>
    <recommendedName>
        <fullName evidence="3">Peptidyl-prolyl cis-trans isomerase</fullName>
        <shortName evidence="3">PPIase</shortName>
        <ecNumber evidence="3">5.2.1.8</ecNumber>
    </recommendedName>
</protein>
<dbReference type="InterPro" id="IPR044666">
    <property type="entry name" value="Cyclophilin_A-like"/>
</dbReference>
<keyword evidence="3" id="KW-0732">Signal</keyword>
<dbReference type="PANTHER" id="PTHR45625">
    <property type="entry name" value="PEPTIDYL-PROLYL CIS-TRANS ISOMERASE-RELATED"/>
    <property type="match status" value="1"/>
</dbReference>
<feature type="domain" description="PPIase cyclophilin-type" evidence="4">
    <location>
        <begin position="96"/>
        <end position="246"/>
    </location>
</feature>
<comment type="function">
    <text evidence="3">PPIases accelerate the folding of proteins. It catalyzes the cis-trans isomerization of proline imidic peptide bonds in oligopeptides.</text>
</comment>
<evidence type="ECO:0000256" key="1">
    <source>
        <dbReference type="ARBA" id="ARBA00023110"/>
    </source>
</evidence>
<accession>A0ABW5SF10</accession>
<comment type="caution">
    <text evidence="5">The sequence shown here is derived from an EMBL/GenBank/DDBJ whole genome shotgun (WGS) entry which is preliminary data.</text>
</comment>